<dbReference type="AlphaFoldDB" id="A0A8I1G583"/>
<gene>
    <name evidence="3" type="ORF">JGT27_19680</name>
</gene>
<sequence>MDHIRDNTITLRFDGKDAENHEVELNILGESFQGFAKILSTAGNFAVTQKYYKRSDLQEVKVYARDPRCNCFSIDAVTSFVSQQQLFSGLAAAILPLLIQYIFSRNAQKKEEMKHLKDSLDKAIEALGNKDKDTIQGLLNVIDKMATELRPSVRQAVSPIGNTCSTISIKAGEGISPLVINEADKEIIDRLEDDEVIPLREYQVLITEFDGVKKTAKIVFLGDEQARRITAEISDPAVMKRDNPYIIALQAFMHAPNDSSASVTVTAKAVARKGAISKLYIMDIN</sequence>
<feature type="domain" description="DUF7947" evidence="2">
    <location>
        <begin position="199"/>
        <end position="284"/>
    </location>
</feature>
<reference evidence="3" key="1">
    <citation type="submission" date="2020-12" db="EMBL/GenBank/DDBJ databases">
        <title>Molecular epidemiology of VIM- metallo-b-lactamase-producing Enterobacter cloacae complex isolated in France between 2015 and 2018.</title>
        <authorList>
            <person name="Emeraud C."/>
            <person name="Petit C."/>
            <person name="Bonnin R."/>
            <person name="Naas T."/>
            <person name="Dortet L."/>
        </authorList>
    </citation>
    <scope>NUCLEOTIDE SEQUENCE</scope>
    <source>
        <strain evidence="3">170C2</strain>
    </source>
</reference>
<evidence type="ECO:0000313" key="3">
    <source>
        <dbReference type="EMBL" id="MBJ6597915.1"/>
    </source>
</evidence>
<comment type="caution">
    <text evidence="3">The sequence shown here is derived from an EMBL/GenBank/DDBJ whole genome shotgun (WGS) entry which is preliminary data.</text>
</comment>
<name>A0A8I1G583_ENTAS</name>
<evidence type="ECO:0000259" key="2">
    <source>
        <dbReference type="Pfam" id="PF25679"/>
    </source>
</evidence>
<dbReference type="Pfam" id="PF25678">
    <property type="entry name" value="DUF7946"/>
    <property type="match status" value="1"/>
</dbReference>
<dbReference type="InterPro" id="IPR057707">
    <property type="entry name" value="DUF7947"/>
</dbReference>
<feature type="domain" description="DUF7946" evidence="1">
    <location>
        <begin position="9"/>
        <end position="189"/>
    </location>
</feature>
<dbReference type="EMBL" id="JAELXN010000078">
    <property type="protein sequence ID" value="MBJ6597915.1"/>
    <property type="molecule type" value="Genomic_DNA"/>
</dbReference>
<dbReference type="Pfam" id="PF25679">
    <property type="entry name" value="DUF7947"/>
    <property type="match status" value="1"/>
</dbReference>
<organism evidence="3 4">
    <name type="scientific">Enterobacter asburiae</name>
    <dbReference type="NCBI Taxonomy" id="61645"/>
    <lineage>
        <taxon>Bacteria</taxon>
        <taxon>Pseudomonadati</taxon>
        <taxon>Pseudomonadota</taxon>
        <taxon>Gammaproteobacteria</taxon>
        <taxon>Enterobacterales</taxon>
        <taxon>Enterobacteriaceae</taxon>
        <taxon>Enterobacter</taxon>
        <taxon>Enterobacter cloacae complex</taxon>
    </lineage>
</organism>
<evidence type="ECO:0000259" key="1">
    <source>
        <dbReference type="Pfam" id="PF25678"/>
    </source>
</evidence>
<dbReference type="RefSeq" id="WP_188511993.1">
    <property type="nucleotide sequence ID" value="NZ_JAELXN010000078.1"/>
</dbReference>
<proteinExistence type="predicted"/>
<accession>A0A8I1G583</accession>
<dbReference type="InterPro" id="IPR057706">
    <property type="entry name" value="DUF7946"/>
</dbReference>
<evidence type="ECO:0000313" key="4">
    <source>
        <dbReference type="Proteomes" id="UP000641429"/>
    </source>
</evidence>
<protein>
    <submittedName>
        <fullName evidence="3">Uncharacterized protein</fullName>
    </submittedName>
</protein>
<dbReference type="Proteomes" id="UP000641429">
    <property type="component" value="Unassembled WGS sequence"/>
</dbReference>